<evidence type="ECO:0000259" key="2">
    <source>
        <dbReference type="Pfam" id="PF01326"/>
    </source>
</evidence>
<dbReference type="PANTHER" id="PTHR43615">
    <property type="entry name" value="PHOSPHOENOLPYRUVATE SYNTHASE-RELATED"/>
    <property type="match status" value="1"/>
</dbReference>
<comment type="caution">
    <text evidence="3">The sequence shown here is derived from an EMBL/GenBank/DDBJ whole genome shotgun (WGS) entry which is preliminary data.</text>
</comment>
<dbReference type="Pfam" id="PF01326">
    <property type="entry name" value="PPDK_N"/>
    <property type="match status" value="2"/>
</dbReference>
<evidence type="ECO:0000313" key="3">
    <source>
        <dbReference type="EMBL" id="GAA1978511.1"/>
    </source>
</evidence>
<dbReference type="InterPro" id="IPR013815">
    <property type="entry name" value="ATP_grasp_subdomain_1"/>
</dbReference>
<dbReference type="SUPFAM" id="SSF56059">
    <property type="entry name" value="Glutathione synthetase ATP-binding domain-like"/>
    <property type="match status" value="1"/>
</dbReference>
<organism evidence="3 4">
    <name type="scientific">Amycolatopsis minnesotensis</name>
    <dbReference type="NCBI Taxonomy" id="337894"/>
    <lineage>
        <taxon>Bacteria</taxon>
        <taxon>Bacillati</taxon>
        <taxon>Actinomycetota</taxon>
        <taxon>Actinomycetes</taxon>
        <taxon>Pseudonocardiales</taxon>
        <taxon>Pseudonocardiaceae</taxon>
        <taxon>Amycolatopsis</taxon>
    </lineage>
</organism>
<dbReference type="Gene3D" id="3.30.1490.20">
    <property type="entry name" value="ATP-grasp fold, A domain"/>
    <property type="match status" value="2"/>
</dbReference>
<dbReference type="InterPro" id="IPR008279">
    <property type="entry name" value="PEP-util_enz_mobile_dom"/>
</dbReference>
<feature type="domain" description="Pyruvate phosphate dikinase AMP/ATP-binding" evidence="2">
    <location>
        <begin position="51"/>
        <end position="194"/>
    </location>
</feature>
<dbReference type="Proteomes" id="UP001501116">
    <property type="component" value="Unassembled WGS sequence"/>
</dbReference>
<accession>A0ABN2S1E3</accession>
<name>A0ABN2S1E3_9PSEU</name>
<reference evidence="3 4" key="1">
    <citation type="journal article" date="2019" name="Int. J. Syst. Evol. Microbiol.">
        <title>The Global Catalogue of Microorganisms (GCM) 10K type strain sequencing project: providing services to taxonomists for standard genome sequencing and annotation.</title>
        <authorList>
            <consortium name="The Broad Institute Genomics Platform"/>
            <consortium name="The Broad Institute Genome Sequencing Center for Infectious Disease"/>
            <person name="Wu L."/>
            <person name="Ma J."/>
        </authorList>
    </citation>
    <scope>NUCLEOTIDE SEQUENCE [LARGE SCALE GENOMIC DNA]</scope>
    <source>
        <strain evidence="3 4">JCM 14545</strain>
    </source>
</reference>
<protein>
    <submittedName>
        <fullName evidence="3">Phosphoenolpyruvate synthase</fullName>
    </submittedName>
</protein>
<dbReference type="Gene3D" id="3.50.30.10">
    <property type="entry name" value="Phosphohistidine domain"/>
    <property type="match status" value="1"/>
</dbReference>
<proteinExistence type="predicted"/>
<dbReference type="InterPro" id="IPR002192">
    <property type="entry name" value="PPDK_AMP/ATP-bd"/>
</dbReference>
<evidence type="ECO:0000259" key="1">
    <source>
        <dbReference type="Pfam" id="PF00391"/>
    </source>
</evidence>
<dbReference type="SUPFAM" id="SSF52009">
    <property type="entry name" value="Phosphohistidine domain"/>
    <property type="match status" value="1"/>
</dbReference>
<feature type="domain" description="Pyruvate phosphate dikinase AMP/ATP-binding" evidence="2">
    <location>
        <begin position="201"/>
        <end position="247"/>
    </location>
</feature>
<dbReference type="InterPro" id="IPR036637">
    <property type="entry name" value="Phosphohistidine_dom_sf"/>
</dbReference>
<dbReference type="Gene3D" id="3.30.470.20">
    <property type="entry name" value="ATP-grasp fold, B domain"/>
    <property type="match status" value="2"/>
</dbReference>
<gene>
    <name evidence="3" type="ORF">GCM10009754_63190</name>
</gene>
<feature type="domain" description="PEP-utilising enzyme mobile" evidence="1">
    <location>
        <begin position="722"/>
        <end position="792"/>
    </location>
</feature>
<keyword evidence="4" id="KW-1185">Reference proteome</keyword>
<dbReference type="PANTHER" id="PTHR43615:SF1">
    <property type="entry name" value="PPDK_N DOMAIN-CONTAINING PROTEIN"/>
    <property type="match status" value="1"/>
</dbReference>
<dbReference type="InterPro" id="IPR051549">
    <property type="entry name" value="PEP_Utilizing_Enz"/>
</dbReference>
<sequence length="797" mass="85112">MFVRALAETDATMKEFVGGKAANLGEMLSRGFAVPEGFCVTTTAYVRAELVPREIEDAITRAYEELSGSEPVAVAVRSSSTAEDLPDASFAGQYDTYLNVRGSAAVLDAVRQCWGSLWTARATHYRENHCPDADPVIAVVVQKMVDAAFAGVLYTANPVTGNRAETVVEAAPGLGEAVVSGTVTPDHYRLTEDGEPAGGGCLSTSDLSRLTELGQALETAFGSPQDVEWAIDGDGELWITQSRPITTLFPVPEPGGEGTRAYWSVNVYQGISRPFTPMGAFFVRERQRGMSKYMSALGFSAEISTVDGWLYWDITDGVRDESKRDRMAAFVDSLAAPTGRIVTQLGADPRFPAVLGETAASPGPRRRRWERMVPALLWPDAARARVLRRAEELLGRFAGPAEATAEQRLEFVESVHSEVCRIEANLPRDANTAGSVAQQRAAELLGEHATAAEITTAFGGVPHNPTTEMDLALWRLATALRSETPLLLGTAPGELAAAYAAETLPPNVHNGVTEFLSAYGCRATAEIDLGVPRWSDDPEPVFAMLANFLRAPEEDAERRFAGAAAAAIAKIDELAARVPPPRRWLVRFLLHRSRALRGLREFPKLCLMRGFALLRAQLLAIGAELVTGGKLAAADDIVFLDLPEVRAAVAGEDFRATVADRKACHEREKRRQRVPSIILSDGTVPELDGDGTAADLTGLAASAGRVTGAARVVHDPDGARVEPGEILVAATTDPGWTPLFLTAAALVTETGGMISHGTTIAREYGIPAVVGVPGATRRIRTGQVITVDGSAGTILLG</sequence>
<dbReference type="RefSeq" id="WP_344427203.1">
    <property type="nucleotide sequence ID" value="NZ_BAAANN010000030.1"/>
</dbReference>
<evidence type="ECO:0000313" key="4">
    <source>
        <dbReference type="Proteomes" id="UP001501116"/>
    </source>
</evidence>
<dbReference type="EMBL" id="BAAANN010000030">
    <property type="protein sequence ID" value="GAA1978511.1"/>
    <property type="molecule type" value="Genomic_DNA"/>
</dbReference>
<dbReference type="Pfam" id="PF00391">
    <property type="entry name" value="PEP-utilizers"/>
    <property type="match status" value="1"/>
</dbReference>